<protein>
    <recommendedName>
        <fullName evidence="5">endo-1,4-beta-xylanase</fullName>
        <ecNumber evidence="5">3.2.1.8</ecNumber>
    </recommendedName>
</protein>
<dbReference type="PROSITE" id="PS51760">
    <property type="entry name" value="GH10_2"/>
    <property type="match status" value="1"/>
</dbReference>
<evidence type="ECO:0000256" key="2">
    <source>
        <dbReference type="ARBA" id="ARBA00004613"/>
    </source>
</evidence>
<proteinExistence type="inferred from homology"/>
<organism evidence="12 13">
    <name type="scientific">Ephemerocybe angulata</name>
    <dbReference type="NCBI Taxonomy" id="980116"/>
    <lineage>
        <taxon>Eukaryota</taxon>
        <taxon>Fungi</taxon>
        <taxon>Dikarya</taxon>
        <taxon>Basidiomycota</taxon>
        <taxon>Agaricomycotina</taxon>
        <taxon>Agaricomycetes</taxon>
        <taxon>Agaricomycetidae</taxon>
        <taxon>Agaricales</taxon>
        <taxon>Agaricineae</taxon>
        <taxon>Psathyrellaceae</taxon>
        <taxon>Ephemerocybe</taxon>
    </lineage>
</organism>
<accession>A0A8H5BJK1</accession>
<name>A0A8H5BJK1_9AGAR</name>
<reference evidence="12 13" key="1">
    <citation type="journal article" date="2020" name="ISME J.">
        <title>Uncovering the hidden diversity of litter-decomposition mechanisms in mushroom-forming fungi.</title>
        <authorList>
            <person name="Floudas D."/>
            <person name="Bentzer J."/>
            <person name="Ahren D."/>
            <person name="Johansson T."/>
            <person name="Persson P."/>
            <person name="Tunlid A."/>
        </authorList>
    </citation>
    <scope>NUCLEOTIDE SEQUENCE [LARGE SCALE GENOMIC DNA]</scope>
    <source>
        <strain evidence="12 13">CBS 175.51</strain>
    </source>
</reference>
<evidence type="ECO:0000256" key="3">
    <source>
        <dbReference type="ARBA" id="ARBA00004851"/>
    </source>
</evidence>
<dbReference type="EMBL" id="JAACJK010000164">
    <property type="protein sequence ID" value="KAF5324575.1"/>
    <property type="molecule type" value="Genomic_DNA"/>
</dbReference>
<dbReference type="InterPro" id="IPR044846">
    <property type="entry name" value="GH10"/>
</dbReference>
<dbReference type="GO" id="GO:0005576">
    <property type="term" value="C:extracellular region"/>
    <property type="evidence" value="ECO:0007669"/>
    <property type="project" value="UniProtKB-SubCell"/>
</dbReference>
<comment type="subcellular location">
    <subcellularLocation>
        <location evidence="2">Secreted</location>
    </subcellularLocation>
</comment>
<gene>
    <name evidence="12" type="ORF">D9611_004224</name>
</gene>
<dbReference type="AlphaFoldDB" id="A0A8H5BJK1"/>
<comment type="caution">
    <text evidence="12">The sequence shown here is derived from an EMBL/GenBank/DDBJ whole genome shotgun (WGS) entry which is preliminary data.</text>
</comment>
<dbReference type="InterPro" id="IPR017853">
    <property type="entry name" value="GH"/>
</dbReference>
<evidence type="ECO:0000256" key="5">
    <source>
        <dbReference type="ARBA" id="ARBA00012590"/>
    </source>
</evidence>
<dbReference type="GO" id="GO:0031176">
    <property type="term" value="F:endo-1,4-beta-xylanase activity"/>
    <property type="evidence" value="ECO:0007669"/>
    <property type="project" value="UniProtKB-EC"/>
</dbReference>
<evidence type="ECO:0000313" key="13">
    <source>
        <dbReference type="Proteomes" id="UP000541558"/>
    </source>
</evidence>
<dbReference type="EC" id="3.2.1.8" evidence="5"/>
<keyword evidence="6" id="KW-0964">Secreted</keyword>
<keyword evidence="10" id="KW-0624">Polysaccharide degradation</keyword>
<comment type="pathway">
    <text evidence="3">Glycan degradation; xylan degradation.</text>
</comment>
<evidence type="ECO:0000256" key="6">
    <source>
        <dbReference type="ARBA" id="ARBA00022525"/>
    </source>
</evidence>
<dbReference type="SMART" id="SM00633">
    <property type="entry name" value="Glyco_10"/>
    <property type="match status" value="1"/>
</dbReference>
<dbReference type="Pfam" id="PF00331">
    <property type="entry name" value="Glyco_hydro_10"/>
    <property type="match status" value="1"/>
</dbReference>
<dbReference type="GO" id="GO:0045493">
    <property type="term" value="P:xylan catabolic process"/>
    <property type="evidence" value="ECO:0007669"/>
    <property type="project" value="UniProtKB-KW"/>
</dbReference>
<dbReference type="Gene3D" id="3.20.20.80">
    <property type="entry name" value="Glycosidases"/>
    <property type="match status" value="1"/>
</dbReference>
<dbReference type="PANTHER" id="PTHR31490:SF35">
    <property type="entry name" value="ENDO-1,4-BETA-XYLANASE"/>
    <property type="match status" value="1"/>
</dbReference>
<evidence type="ECO:0000256" key="8">
    <source>
        <dbReference type="ARBA" id="ARBA00022801"/>
    </source>
</evidence>
<sequence length="231" mass="25285">MHFRLKPLRGMSRLLLVDMPAKYTVSATVVLLLSFQYSLANPLPTAWEVVKEVLNENGSLRNTVFSKTFEGPGFIPVAFKAARKADPKAKLYIDDYNLDKSPEKVAGLVDLVSQLNTEYPDLIDGISSQAHLGDLTLYPDNAVESALTALSGATGVKEVAISELDIPGAKPEDYASVIEACLKVEKCIGVTVWGISDTYSWRAATTPLLWDAEYKKKPAYYAISKALVKPE</sequence>
<evidence type="ECO:0000256" key="9">
    <source>
        <dbReference type="ARBA" id="ARBA00023277"/>
    </source>
</evidence>
<dbReference type="OrthoDB" id="3055998at2759"/>
<evidence type="ECO:0000256" key="7">
    <source>
        <dbReference type="ARBA" id="ARBA00022651"/>
    </source>
</evidence>
<evidence type="ECO:0000259" key="11">
    <source>
        <dbReference type="PROSITE" id="PS51760"/>
    </source>
</evidence>
<comment type="catalytic activity">
    <reaction evidence="1">
        <text>Endohydrolysis of (1-&gt;4)-beta-D-xylosidic linkages in xylans.</text>
        <dbReference type="EC" id="3.2.1.8"/>
    </reaction>
</comment>
<keyword evidence="7" id="KW-0858">Xylan degradation</keyword>
<keyword evidence="8" id="KW-0378">Hydrolase</keyword>
<feature type="domain" description="GH10" evidence="11">
    <location>
        <begin position="1"/>
        <end position="226"/>
    </location>
</feature>
<evidence type="ECO:0000256" key="1">
    <source>
        <dbReference type="ARBA" id="ARBA00000681"/>
    </source>
</evidence>
<dbReference type="SUPFAM" id="SSF51445">
    <property type="entry name" value="(Trans)glycosidases"/>
    <property type="match status" value="1"/>
</dbReference>
<keyword evidence="9" id="KW-0119">Carbohydrate metabolism</keyword>
<evidence type="ECO:0000256" key="10">
    <source>
        <dbReference type="ARBA" id="ARBA00023326"/>
    </source>
</evidence>
<comment type="similarity">
    <text evidence="4">Belongs to the glycosyl hydrolase 10 (cellulase F) family.</text>
</comment>
<dbReference type="PANTHER" id="PTHR31490">
    <property type="entry name" value="GLYCOSYL HYDROLASE"/>
    <property type="match status" value="1"/>
</dbReference>
<dbReference type="InterPro" id="IPR001000">
    <property type="entry name" value="GH10_dom"/>
</dbReference>
<dbReference type="Proteomes" id="UP000541558">
    <property type="component" value="Unassembled WGS sequence"/>
</dbReference>
<evidence type="ECO:0000313" key="12">
    <source>
        <dbReference type="EMBL" id="KAF5324575.1"/>
    </source>
</evidence>
<keyword evidence="13" id="KW-1185">Reference proteome</keyword>
<evidence type="ECO:0000256" key="4">
    <source>
        <dbReference type="ARBA" id="ARBA00007495"/>
    </source>
</evidence>